<dbReference type="Proteomes" id="UP001229346">
    <property type="component" value="Unassembled WGS sequence"/>
</dbReference>
<protein>
    <submittedName>
        <fullName evidence="2">DUF2075 family protein/DNA replication protein DnaC</fullName>
    </submittedName>
</protein>
<dbReference type="InterPro" id="IPR027417">
    <property type="entry name" value="P-loop_NTPase"/>
</dbReference>
<proteinExistence type="predicted"/>
<organism evidence="2 3">
    <name type="scientific">Paenibacillus harenae</name>
    <dbReference type="NCBI Taxonomy" id="306543"/>
    <lineage>
        <taxon>Bacteria</taxon>
        <taxon>Bacillati</taxon>
        <taxon>Bacillota</taxon>
        <taxon>Bacilli</taxon>
        <taxon>Bacillales</taxon>
        <taxon>Paenibacillaceae</taxon>
        <taxon>Paenibacillus</taxon>
    </lineage>
</organism>
<dbReference type="EMBL" id="JAUSSU010000009">
    <property type="protein sequence ID" value="MDQ0114953.1"/>
    <property type="molecule type" value="Genomic_DNA"/>
</dbReference>
<feature type="domain" description="Schlafen group 3-like DNA/RNA helicase" evidence="1">
    <location>
        <begin position="261"/>
        <end position="605"/>
    </location>
</feature>
<dbReference type="SUPFAM" id="SSF52540">
    <property type="entry name" value="P-loop containing nucleoside triphosphate hydrolases"/>
    <property type="match status" value="1"/>
</dbReference>
<dbReference type="Pfam" id="PF09848">
    <property type="entry name" value="SLFN-g3_helicase"/>
    <property type="match status" value="1"/>
</dbReference>
<comment type="caution">
    <text evidence="2">The sequence shown here is derived from an EMBL/GenBank/DDBJ whole genome shotgun (WGS) entry which is preliminary data.</text>
</comment>
<gene>
    <name evidence="2" type="ORF">J2T15_004410</name>
</gene>
<dbReference type="Gene3D" id="3.40.50.300">
    <property type="entry name" value="P-loop containing nucleotide triphosphate hydrolases"/>
    <property type="match status" value="1"/>
</dbReference>
<evidence type="ECO:0000313" key="3">
    <source>
        <dbReference type="Proteomes" id="UP001229346"/>
    </source>
</evidence>
<keyword evidence="3" id="KW-1185">Reference proteome</keyword>
<dbReference type="InterPro" id="IPR018647">
    <property type="entry name" value="SLFN_3-like_DNA/RNA_helicase"/>
</dbReference>
<reference evidence="2 3" key="1">
    <citation type="submission" date="2023-07" db="EMBL/GenBank/DDBJ databases">
        <title>Sorghum-associated microbial communities from plants grown in Nebraska, USA.</title>
        <authorList>
            <person name="Schachtman D."/>
        </authorList>
    </citation>
    <scope>NUCLEOTIDE SEQUENCE [LARGE SCALE GENOMIC DNA]</scope>
    <source>
        <strain evidence="2 3">CC482</strain>
    </source>
</reference>
<evidence type="ECO:0000259" key="1">
    <source>
        <dbReference type="Pfam" id="PF09848"/>
    </source>
</evidence>
<dbReference type="RefSeq" id="WP_307206335.1">
    <property type="nucleotide sequence ID" value="NZ_JAUSSU010000009.1"/>
</dbReference>
<accession>A0ABT9U7G3</accession>
<name>A0ABT9U7G3_PAEHA</name>
<evidence type="ECO:0000313" key="2">
    <source>
        <dbReference type="EMBL" id="MDQ0114953.1"/>
    </source>
</evidence>
<sequence length="621" mass="70933">MIVYSSSVADFKEAVDENKIAVNIEAAFIEKLGKRPSVSEWRSWNNSMQFMERIIRNSKVADDCGVMIEYNIPATSKRIDFIIAGQDDKQNRNFIIVELKQWEEAWSTEKEDIVKTSINGGVRETTHPSYQAWSYRQFIVDMNTAVYNQDVTAHSVAFLHNYREKNPEPLKSEQYEKMIAEAPLFLSHETKKLQEFIFKYVGKGKGMQLLYEIENGKITPSKSLVDHINALFEGNSDFVLLDEQKVAYETIVALAKKQDKKRTIIIKGGPGTGKSVISMNALGGLLRHSLNAKFVAPNSSFRNVMVEMLTKQSSRSKMRTKSLFMGSGSFVESETDQFDVLIVDEAHRLKGKGAYMYMGQNQIEDIVKSAKTSVFFIDDLQRIRPDDIGTVEEVKRIAKELGSEIHEYSLHAQFRCAGAEGYLNWVDDVLGIQNTGNFNGWDKEFFDFRIVDTPHRLYDLIKDKQENGHKARLLAGYAWNWTPPKHGNANGQIEDVILEEHDFKMPWNGFAIRESWAIHSDGIDQVGCVHTTQGLEFDYVGVIIGNDLRYDVVTGTLYSDYKDYKDVTGKKGLKNDPVRLNSLIKNIYKILMSRGMKGCYIYCRDQTLQTYLQERLAKTTE</sequence>